<dbReference type="InterPro" id="IPR001680">
    <property type="entry name" value="WD40_rpt"/>
</dbReference>
<evidence type="ECO:0000256" key="7">
    <source>
        <dbReference type="PROSITE-ProRule" id="PRU00221"/>
    </source>
</evidence>
<protein>
    <submittedName>
        <fullName evidence="8">WDR6 family WD repeat protein</fullName>
    </submittedName>
</protein>
<dbReference type="InterPro" id="IPR015943">
    <property type="entry name" value="WD40/YVTN_repeat-like_dom_sf"/>
</dbReference>
<dbReference type="Pfam" id="PF00400">
    <property type="entry name" value="WD40"/>
    <property type="match status" value="3"/>
</dbReference>
<dbReference type="PANTHER" id="PTHR14344:SF3">
    <property type="entry name" value="WD REPEAT-CONTAINING PROTEIN 6"/>
    <property type="match status" value="1"/>
</dbReference>
<dbReference type="GO" id="GO:0030488">
    <property type="term" value="P:tRNA methylation"/>
    <property type="evidence" value="ECO:0000318"/>
    <property type="project" value="GO_Central"/>
</dbReference>
<evidence type="ECO:0000313" key="10">
    <source>
        <dbReference type="Proteomes" id="UP000001744"/>
    </source>
</evidence>
<dbReference type="InterPro" id="IPR051973">
    <property type="entry name" value="tRNA_Anticodon_Mtase-Reg"/>
</dbReference>
<keyword evidence="3 7" id="KW-0853">WD repeat</keyword>
<evidence type="ECO:0000256" key="1">
    <source>
        <dbReference type="ARBA" id="ARBA00004496"/>
    </source>
</evidence>
<dbReference type="eggNOG" id="KOG0974">
    <property type="taxonomic scope" value="Eukaryota"/>
</dbReference>
<feature type="repeat" description="WD" evidence="7">
    <location>
        <begin position="195"/>
        <end position="236"/>
    </location>
</feature>
<proteinExistence type="inferred from homology"/>
<dbReference type="SMART" id="SM00320">
    <property type="entry name" value="WD40"/>
    <property type="match status" value="8"/>
</dbReference>
<dbReference type="RefSeq" id="XP_002173559.2">
    <property type="nucleotide sequence ID" value="XM_002173523.2"/>
</dbReference>
<keyword evidence="5" id="KW-0677">Repeat</keyword>
<dbReference type="InterPro" id="IPR036322">
    <property type="entry name" value="WD40_repeat_dom_sf"/>
</dbReference>
<dbReference type="PANTHER" id="PTHR14344">
    <property type="entry name" value="WD REPEAT PROTEIN"/>
    <property type="match status" value="1"/>
</dbReference>
<dbReference type="JaponicusDB" id="SJAG_02352">
    <property type="gene designation" value="trm734"/>
</dbReference>
<keyword evidence="2" id="KW-0963">Cytoplasm</keyword>
<dbReference type="Proteomes" id="UP000001744">
    <property type="component" value="Unassembled WGS sequence"/>
</dbReference>
<name>B6K285_SCHJY</name>
<gene>
    <name evidence="9" type="primary">trm734</name>
    <name evidence="8" type="ORF">SJAG_02352</name>
</gene>
<dbReference type="SUPFAM" id="SSF50978">
    <property type="entry name" value="WD40 repeat-like"/>
    <property type="match status" value="2"/>
</dbReference>
<dbReference type="STRING" id="402676.B6K285"/>
<dbReference type="InterPro" id="IPR020472">
    <property type="entry name" value="WD40_PAC1"/>
</dbReference>
<dbReference type="AlphaFoldDB" id="B6K285"/>
<evidence type="ECO:0000256" key="4">
    <source>
        <dbReference type="ARBA" id="ARBA00022694"/>
    </source>
</evidence>
<dbReference type="InterPro" id="IPR019775">
    <property type="entry name" value="WD40_repeat_CS"/>
</dbReference>
<comment type="similarity">
    <text evidence="6">Belongs to the WD repeat WDR6 family.</text>
</comment>
<dbReference type="EMBL" id="KE651166">
    <property type="protein sequence ID" value="EEB07266.2"/>
    <property type="molecule type" value="Genomic_DNA"/>
</dbReference>
<evidence type="ECO:0000313" key="9">
    <source>
        <dbReference type="JaponicusDB" id="SJAG_02352"/>
    </source>
</evidence>
<dbReference type="VEuPathDB" id="FungiDB:SJAG_02352"/>
<evidence type="ECO:0000256" key="6">
    <source>
        <dbReference type="ARBA" id="ARBA00038255"/>
    </source>
</evidence>
<evidence type="ECO:0000256" key="3">
    <source>
        <dbReference type="ARBA" id="ARBA00022574"/>
    </source>
</evidence>
<evidence type="ECO:0000256" key="5">
    <source>
        <dbReference type="ARBA" id="ARBA00022737"/>
    </source>
</evidence>
<sequence>MCHKAKMLKKDSSAAGFLKKSDFYGPVTAICSIKNGKFICAAQGPWIKLYDSNRKVTSIHSGFQRNKIHGIKDFLDNKVILWGATSFGILDIETEACATYQCSYWIHDIIALSSTQLLLVTAKNQVLFYSSSPNGKWEHTKTITCQKTPVLFCASLAFYDNHVWVASASAFREILLWSFPLTSEDHYEVPVTAILRGHDGACFDLKFSKDFSTLCSVSEDRSVRLWDLKTNNCIGTGYGHTARVWRAIILENGSLASVSEDATLRIWNLKGDKLVQEKTFEGHGGKHIWCVTENEATKQLFTGGNDGAIRAWKLVTPSHSQDIDLKGIFPSKTIPTSICFKNTGNLLCISKAGELSSISDKEQKLLSVLPEASSCAVLASWSQSPYIAIGTRLGTVIVGSVTSVGFQNLHSLKLTDKKILQLLTCATDASLYLYVKSPIGKNKFRVGLQQFKQDEKSLQYVSEQTLEMPESFEPVSFMVSENPGLYILGSKTGSLAIFDKNTSSFIHVWRGVHKYESLYNIIIESSQERQLLLTTVGRDAMKKLSLKHSKAEGWTLDTLVLRKPHKGFFAGGALNADRVSYTLWGFYSSEFFVYNESSNVESYSIECGGSHRLWGCCFEENNQSFAFVKSSILHYKQFNVSTKYSQYCIQEGLHGREVRELCIEPSRMLMATGAEDTQIILSQLYPSTNNIRVLGATKVHNTGIQSLQWFNDQLLFSSAGLNELFAFSVPQDVNALTHEDRQKTLLLTSTCTAEDLKDVDLRVMDFAITQDKTDNNCLWLTAVYSDSSLRLWIYNLTEKEFRLYKSWKYKSSCLLQIKQFVFRDEVYALVASTDGHIMIWNLQCKEKDANPILVWRKAIHQSGILGIDLRIQEESEKKLLLTLATGGDDGSVSLLQLSIKWSDALHIVIFMELLHTTFPEAHASSVTGIILLSNEKFISASIDQRLVLWHNECNELMKVGEHYTFVPDVCGITKYKDLVIAHGLGLEVFELQL</sequence>
<dbReference type="GeneID" id="7049997"/>
<keyword evidence="10" id="KW-1185">Reference proteome</keyword>
<comment type="subcellular location">
    <subcellularLocation>
        <location evidence="1">Cytoplasm</location>
    </subcellularLocation>
</comment>
<dbReference type="PROSITE" id="PS00678">
    <property type="entry name" value="WD_REPEATS_1"/>
    <property type="match status" value="2"/>
</dbReference>
<accession>B6K285</accession>
<dbReference type="HOGENOM" id="CLU_002615_0_1_1"/>
<dbReference type="OrthoDB" id="66881at2759"/>
<dbReference type="GO" id="GO:0005737">
    <property type="term" value="C:cytoplasm"/>
    <property type="evidence" value="ECO:0000318"/>
    <property type="project" value="GO_Central"/>
</dbReference>
<evidence type="ECO:0000256" key="2">
    <source>
        <dbReference type="ARBA" id="ARBA00022490"/>
    </source>
</evidence>
<dbReference type="Gene3D" id="2.130.10.10">
    <property type="entry name" value="YVTN repeat-like/Quinoprotein amine dehydrogenase"/>
    <property type="match status" value="3"/>
</dbReference>
<organism evidence="8 10">
    <name type="scientific">Schizosaccharomyces japonicus (strain yFS275 / FY16936)</name>
    <name type="common">Fission yeast</name>
    <dbReference type="NCBI Taxonomy" id="402676"/>
    <lineage>
        <taxon>Eukaryota</taxon>
        <taxon>Fungi</taxon>
        <taxon>Dikarya</taxon>
        <taxon>Ascomycota</taxon>
        <taxon>Taphrinomycotina</taxon>
        <taxon>Schizosaccharomycetes</taxon>
        <taxon>Schizosaccharomycetales</taxon>
        <taxon>Schizosaccharomycetaceae</taxon>
        <taxon>Schizosaccharomyces</taxon>
    </lineage>
</organism>
<dbReference type="PROSITE" id="PS50082">
    <property type="entry name" value="WD_REPEATS_2"/>
    <property type="match status" value="2"/>
</dbReference>
<evidence type="ECO:0000313" key="8">
    <source>
        <dbReference type="EMBL" id="EEB07266.2"/>
    </source>
</evidence>
<feature type="repeat" description="WD" evidence="7">
    <location>
        <begin position="255"/>
        <end position="277"/>
    </location>
</feature>
<dbReference type="PROSITE" id="PS50294">
    <property type="entry name" value="WD_REPEATS_REGION"/>
    <property type="match status" value="1"/>
</dbReference>
<dbReference type="OMA" id="GGAHRQW"/>
<reference evidence="8 10" key="1">
    <citation type="journal article" date="2011" name="Science">
        <title>Comparative functional genomics of the fission yeasts.</title>
        <authorList>
            <person name="Rhind N."/>
            <person name="Chen Z."/>
            <person name="Yassour M."/>
            <person name="Thompson D.A."/>
            <person name="Haas B.J."/>
            <person name="Habib N."/>
            <person name="Wapinski I."/>
            <person name="Roy S."/>
            <person name="Lin M.F."/>
            <person name="Heiman D.I."/>
            <person name="Young S.K."/>
            <person name="Furuya K."/>
            <person name="Guo Y."/>
            <person name="Pidoux A."/>
            <person name="Chen H.M."/>
            <person name="Robbertse B."/>
            <person name="Goldberg J.M."/>
            <person name="Aoki K."/>
            <person name="Bayne E.H."/>
            <person name="Berlin A.M."/>
            <person name="Desjardins C.A."/>
            <person name="Dobbs E."/>
            <person name="Dukaj L."/>
            <person name="Fan L."/>
            <person name="FitzGerald M.G."/>
            <person name="French C."/>
            <person name="Gujja S."/>
            <person name="Hansen K."/>
            <person name="Keifenheim D."/>
            <person name="Levin J.Z."/>
            <person name="Mosher R.A."/>
            <person name="Mueller C.A."/>
            <person name="Pfiffner J."/>
            <person name="Priest M."/>
            <person name="Russ C."/>
            <person name="Smialowska A."/>
            <person name="Swoboda P."/>
            <person name="Sykes S.M."/>
            <person name="Vaughn M."/>
            <person name="Vengrova S."/>
            <person name="Yoder R."/>
            <person name="Zeng Q."/>
            <person name="Allshire R."/>
            <person name="Baulcombe D."/>
            <person name="Birren B.W."/>
            <person name="Brown W."/>
            <person name="Ekwall K."/>
            <person name="Kellis M."/>
            <person name="Leatherwood J."/>
            <person name="Levin H."/>
            <person name="Margalit H."/>
            <person name="Martienssen R."/>
            <person name="Nieduszynski C.A."/>
            <person name="Spatafora J.W."/>
            <person name="Friedman N."/>
            <person name="Dalgaard J.Z."/>
            <person name="Baumann P."/>
            <person name="Niki H."/>
            <person name="Regev A."/>
            <person name="Nusbaum C."/>
        </authorList>
    </citation>
    <scope>NUCLEOTIDE SEQUENCE [LARGE SCALE GENOMIC DNA]</scope>
    <source>
        <strain evidence="10">yFS275 / FY16936</strain>
    </source>
</reference>
<dbReference type="PRINTS" id="PR00320">
    <property type="entry name" value="GPROTEINBRPT"/>
</dbReference>
<keyword evidence="4" id="KW-0819">tRNA processing</keyword>